<feature type="domain" description="CusB-like beta-barrel" evidence="2">
    <location>
        <begin position="210"/>
        <end position="275"/>
    </location>
</feature>
<comment type="caution">
    <text evidence="3">The sequence shown here is derived from an EMBL/GenBank/DDBJ whole genome shotgun (WGS) entry which is preliminary data.</text>
</comment>
<protein>
    <recommendedName>
        <fullName evidence="2">CusB-like beta-barrel domain-containing protein</fullName>
    </recommendedName>
</protein>
<reference evidence="4" key="1">
    <citation type="submission" date="2017-08" db="EMBL/GenBank/DDBJ databases">
        <title>A dynamic microbial community with high functional redundancy inhabits the cold, oxic subseafloor aquifer.</title>
        <authorList>
            <person name="Tully B.J."/>
            <person name="Wheat C.G."/>
            <person name="Glazer B.T."/>
            <person name="Huber J.A."/>
        </authorList>
    </citation>
    <scope>NUCLEOTIDE SEQUENCE [LARGE SCALE GENOMIC DNA]</scope>
</reference>
<dbReference type="InterPro" id="IPR058792">
    <property type="entry name" value="Beta-barrel_RND_2"/>
</dbReference>
<dbReference type="SUPFAM" id="SSF111369">
    <property type="entry name" value="HlyD-like secretion proteins"/>
    <property type="match status" value="1"/>
</dbReference>
<evidence type="ECO:0000256" key="1">
    <source>
        <dbReference type="ARBA" id="ARBA00009477"/>
    </source>
</evidence>
<dbReference type="GO" id="GO:0015562">
    <property type="term" value="F:efflux transmembrane transporter activity"/>
    <property type="evidence" value="ECO:0007669"/>
    <property type="project" value="TreeGrafter"/>
</dbReference>
<evidence type="ECO:0000259" key="2">
    <source>
        <dbReference type="Pfam" id="PF25954"/>
    </source>
</evidence>
<comment type="similarity">
    <text evidence="1">Belongs to the membrane fusion protein (MFP) (TC 8.A.1) family.</text>
</comment>
<dbReference type="InterPro" id="IPR006143">
    <property type="entry name" value="RND_pump_MFP"/>
</dbReference>
<accession>A0A2A5CBI4</accession>
<dbReference type="PANTHER" id="PTHR30469">
    <property type="entry name" value="MULTIDRUG RESISTANCE PROTEIN MDTA"/>
    <property type="match status" value="1"/>
</dbReference>
<gene>
    <name evidence="3" type="ORF">COA71_10725</name>
</gene>
<proteinExistence type="inferred from homology"/>
<dbReference type="Gene3D" id="2.40.50.100">
    <property type="match status" value="1"/>
</dbReference>
<dbReference type="Proteomes" id="UP000228987">
    <property type="component" value="Unassembled WGS sequence"/>
</dbReference>
<dbReference type="PANTHER" id="PTHR30469:SF29">
    <property type="entry name" value="BLR2860 PROTEIN"/>
    <property type="match status" value="1"/>
</dbReference>
<dbReference type="AlphaFoldDB" id="A0A2A5CBI4"/>
<sequence>MNKSTGIAFGVCVALVLWMASGMLMGGGELSDVVTNDNDNVIDNRVLVEVTDMLAEEVTSYIIANGSARPDREVLLRAETSGQIDSILVNEGSYVDAGSVIMRIKMDDRAIREEQASINLQEKQRLYEAQVNLHERGFVSTSELDTALTQLKLAEVELERIHLEIEKTYIRAPFGGYIEENIVDLGEYVGLGNELTRIVDNDPLVVNTYVSQNDVEFLALGVEAKVELVNGRQTVGQIRYISPRANEATRTFRVEIAVSNTEGLRAGSSVTARIPRQQVTAHYLSAGLLTLNEEGDIGIKTVNLEGVVEFYLVKIELSDANGMWISGLPERARVITIGQGFAGIGEAVRITVADPEMAWDVPQPRYSELR</sequence>
<evidence type="ECO:0000313" key="4">
    <source>
        <dbReference type="Proteomes" id="UP000228987"/>
    </source>
</evidence>
<organism evidence="3 4">
    <name type="scientific">SAR86 cluster bacterium</name>
    <dbReference type="NCBI Taxonomy" id="2030880"/>
    <lineage>
        <taxon>Bacteria</taxon>
        <taxon>Pseudomonadati</taxon>
        <taxon>Pseudomonadota</taxon>
        <taxon>Gammaproteobacteria</taxon>
        <taxon>SAR86 cluster</taxon>
    </lineage>
</organism>
<dbReference type="EMBL" id="NVWI01000008">
    <property type="protein sequence ID" value="PCJ40706.1"/>
    <property type="molecule type" value="Genomic_DNA"/>
</dbReference>
<dbReference type="Pfam" id="PF25954">
    <property type="entry name" value="Beta-barrel_RND_2"/>
    <property type="match status" value="1"/>
</dbReference>
<dbReference type="Gene3D" id="1.10.287.470">
    <property type="entry name" value="Helix hairpin bin"/>
    <property type="match status" value="1"/>
</dbReference>
<evidence type="ECO:0000313" key="3">
    <source>
        <dbReference type="EMBL" id="PCJ40706.1"/>
    </source>
</evidence>
<name>A0A2A5CBI4_9GAMM</name>
<dbReference type="GO" id="GO:1990281">
    <property type="term" value="C:efflux pump complex"/>
    <property type="evidence" value="ECO:0007669"/>
    <property type="project" value="TreeGrafter"/>
</dbReference>
<dbReference type="NCBIfam" id="TIGR01730">
    <property type="entry name" value="RND_mfp"/>
    <property type="match status" value="1"/>
</dbReference>
<dbReference type="Gene3D" id="2.40.30.170">
    <property type="match status" value="1"/>
</dbReference>